<name>A0AAD7BEC2_9AGAR</name>
<comment type="similarity">
    <text evidence="1">Belongs to the ATP-dependent AMP-binding enzyme family.</text>
</comment>
<dbReference type="Proteomes" id="UP001221142">
    <property type="component" value="Unassembled WGS sequence"/>
</dbReference>
<gene>
    <name evidence="3" type="ORF">FB45DRAFT_1097256</name>
</gene>
<dbReference type="InterPro" id="IPR000873">
    <property type="entry name" value="AMP-dep_synth/lig_dom"/>
</dbReference>
<accession>A0AAD7BEC2</accession>
<reference evidence="3" key="1">
    <citation type="submission" date="2023-03" db="EMBL/GenBank/DDBJ databases">
        <title>Massive genome expansion in bonnet fungi (Mycena s.s.) driven by repeated elements and novel gene families across ecological guilds.</title>
        <authorList>
            <consortium name="Lawrence Berkeley National Laboratory"/>
            <person name="Harder C.B."/>
            <person name="Miyauchi S."/>
            <person name="Viragh M."/>
            <person name="Kuo A."/>
            <person name="Thoen E."/>
            <person name="Andreopoulos B."/>
            <person name="Lu D."/>
            <person name="Skrede I."/>
            <person name="Drula E."/>
            <person name="Henrissat B."/>
            <person name="Morin E."/>
            <person name="Kohler A."/>
            <person name="Barry K."/>
            <person name="LaButti K."/>
            <person name="Morin E."/>
            <person name="Salamov A."/>
            <person name="Lipzen A."/>
            <person name="Mereny Z."/>
            <person name="Hegedus B."/>
            <person name="Baldrian P."/>
            <person name="Stursova M."/>
            <person name="Weitz H."/>
            <person name="Taylor A."/>
            <person name="Grigoriev I.V."/>
            <person name="Nagy L.G."/>
            <person name="Martin F."/>
            <person name="Kauserud H."/>
        </authorList>
    </citation>
    <scope>NUCLEOTIDE SEQUENCE</scope>
    <source>
        <strain evidence="3">9284</strain>
    </source>
</reference>
<dbReference type="Pfam" id="PF00501">
    <property type="entry name" value="AMP-binding"/>
    <property type="match status" value="1"/>
</dbReference>
<proteinExistence type="inferred from homology"/>
<comment type="caution">
    <text evidence="3">The sequence shown here is derived from an EMBL/GenBank/DDBJ whole genome shotgun (WGS) entry which is preliminary data.</text>
</comment>
<dbReference type="GO" id="GO:0031956">
    <property type="term" value="F:medium-chain fatty acid-CoA ligase activity"/>
    <property type="evidence" value="ECO:0007669"/>
    <property type="project" value="TreeGrafter"/>
</dbReference>
<keyword evidence="4" id="KW-1185">Reference proteome</keyword>
<dbReference type="GO" id="GO:0006631">
    <property type="term" value="P:fatty acid metabolic process"/>
    <property type="evidence" value="ECO:0007669"/>
    <property type="project" value="TreeGrafter"/>
</dbReference>
<dbReference type="AlphaFoldDB" id="A0AAD7BEC2"/>
<dbReference type="PANTHER" id="PTHR43201">
    <property type="entry name" value="ACYL-COA SYNTHETASE"/>
    <property type="match status" value="1"/>
</dbReference>
<organism evidence="3 4">
    <name type="scientific">Roridomyces roridus</name>
    <dbReference type="NCBI Taxonomy" id="1738132"/>
    <lineage>
        <taxon>Eukaryota</taxon>
        <taxon>Fungi</taxon>
        <taxon>Dikarya</taxon>
        <taxon>Basidiomycota</taxon>
        <taxon>Agaricomycotina</taxon>
        <taxon>Agaricomycetes</taxon>
        <taxon>Agaricomycetidae</taxon>
        <taxon>Agaricales</taxon>
        <taxon>Marasmiineae</taxon>
        <taxon>Mycenaceae</taxon>
        <taxon>Roridomyces</taxon>
    </lineage>
</organism>
<dbReference type="Gene3D" id="3.40.50.12780">
    <property type="entry name" value="N-terminal domain of ligase-like"/>
    <property type="match status" value="1"/>
</dbReference>
<evidence type="ECO:0000313" key="3">
    <source>
        <dbReference type="EMBL" id="KAJ7618639.1"/>
    </source>
</evidence>
<protein>
    <recommendedName>
        <fullName evidence="2">AMP-dependent synthetase/ligase domain-containing protein</fullName>
    </recommendedName>
</protein>
<dbReference type="InterPro" id="IPR042099">
    <property type="entry name" value="ANL_N_sf"/>
</dbReference>
<evidence type="ECO:0000256" key="1">
    <source>
        <dbReference type="ARBA" id="ARBA00006432"/>
    </source>
</evidence>
<dbReference type="SUPFAM" id="SSF56801">
    <property type="entry name" value="Acetyl-CoA synthetase-like"/>
    <property type="match status" value="1"/>
</dbReference>
<dbReference type="EMBL" id="JARKIF010000019">
    <property type="protein sequence ID" value="KAJ7618639.1"/>
    <property type="molecule type" value="Genomic_DNA"/>
</dbReference>
<feature type="domain" description="AMP-dependent synthetase/ligase" evidence="2">
    <location>
        <begin position="3"/>
        <end position="322"/>
    </location>
</feature>
<dbReference type="PANTHER" id="PTHR43201:SF8">
    <property type="entry name" value="ACYL-COA SYNTHETASE FAMILY MEMBER 3"/>
    <property type="match status" value="1"/>
</dbReference>
<dbReference type="Gene3D" id="3.40.50.720">
    <property type="entry name" value="NAD(P)-binding Rossmann-like Domain"/>
    <property type="match status" value="1"/>
</dbReference>
<evidence type="ECO:0000313" key="4">
    <source>
        <dbReference type="Proteomes" id="UP001221142"/>
    </source>
</evidence>
<sequence length="503" mass="55383">MLDWHFEHTPNHRLFVHPRADGSTHTIYWREALQAIYVGAALLRSRFGWTPGVHMADTVISVLVSSDTIPYFILLASCFRANYVVFPISPRNSPDAIAHLIEKVGVKHLLIGHEPAMSKLATEALEILGKKGAILVPDVSLVPLFDELFLPSSTTAITPDSLAYEYKGPDATLWIMHSSGSTTFPKPIYFTNHQAIQACLTPWFGERDLTDLVLSVHGLPMYHGMGMMQTLWAPSCGVVLSTFEPKPFPTAPTPDVLFAAARTTQSDIIISVPAFVEAWLRNPDYVRWLSTRGAVLFGGGPLNKGVGDQLVLKGVKIFNLYGSYVYNPLYKLVEESAALNVAPLEAWDSEYILNFVRDVVHSVMTMHVGDDEDIFQHGCDSLQATWIRNCILASLRESAQLDTRRNTRNFIYDYPSISTLARFLFLVVSGGEAPPTAKVPVMQAMVSKHSQDFPTHSGAQQAPSSTKNIVLVTGTTGELGCHLLSLLLADEAVVKVHALNRSG</sequence>
<evidence type="ECO:0000259" key="2">
    <source>
        <dbReference type="Pfam" id="PF00501"/>
    </source>
</evidence>